<dbReference type="GeneID" id="54422051"/>
<accession>A0A6G1FW33</accession>
<reference evidence="4" key="2">
    <citation type="submission" date="2020-04" db="EMBL/GenBank/DDBJ databases">
        <authorList>
            <consortium name="NCBI Genome Project"/>
        </authorList>
    </citation>
    <scope>NUCLEOTIDE SEQUENCE</scope>
    <source>
        <strain evidence="4">CBS 781.70</strain>
    </source>
</reference>
<reference evidence="2 4" key="1">
    <citation type="submission" date="2020-01" db="EMBL/GenBank/DDBJ databases">
        <authorList>
            <consortium name="DOE Joint Genome Institute"/>
            <person name="Haridas S."/>
            <person name="Albert R."/>
            <person name="Binder M."/>
            <person name="Bloem J."/>
            <person name="Labutti K."/>
            <person name="Salamov A."/>
            <person name="Andreopoulos B."/>
            <person name="Baker S.E."/>
            <person name="Barry K."/>
            <person name="Bills G."/>
            <person name="Bluhm B.H."/>
            <person name="Cannon C."/>
            <person name="Castanera R."/>
            <person name="Culley D.E."/>
            <person name="Daum C."/>
            <person name="Ezra D."/>
            <person name="Gonzalez J.B."/>
            <person name="Henrissat B."/>
            <person name="Kuo A."/>
            <person name="Liang C."/>
            <person name="Lipzen A."/>
            <person name="Lutzoni F."/>
            <person name="Magnuson J."/>
            <person name="Mondo S."/>
            <person name="Nolan M."/>
            <person name="Ohm R."/>
            <person name="Pangilinan J."/>
            <person name="Park H.-J."/>
            <person name="Ramirez L."/>
            <person name="Alfaro M."/>
            <person name="Sun H."/>
            <person name="Tritt A."/>
            <person name="Yoshinaga Y."/>
            <person name="Zwiers L.-H."/>
            <person name="Turgeon B.G."/>
            <person name="Goodwin S.B."/>
            <person name="Spatafora J.W."/>
            <person name="Crous P.W."/>
            <person name="Grigoriev I.V."/>
        </authorList>
    </citation>
    <scope>NUCLEOTIDE SEQUENCE</scope>
    <source>
        <strain evidence="2 4">CBS 781.70</strain>
    </source>
</reference>
<name>A0A6G1FW33_9PEZI</name>
<evidence type="ECO:0000313" key="2">
    <source>
        <dbReference type="EMBL" id="KAF1809983.1"/>
    </source>
</evidence>
<dbReference type="Proteomes" id="UP000504638">
    <property type="component" value="Unplaced"/>
</dbReference>
<dbReference type="RefSeq" id="XP_033531614.1">
    <property type="nucleotide sequence ID" value="XM_033681481.1"/>
</dbReference>
<evidence type="ECO:0000313" key="4">
    <source>
        <dbReference type="RefSeq" id="XP_033531614.1"/>
    </source>
</evidence>
<feature type="region of interest" description="Disordered" evidence="1">
    <location>
        <begin position="1"/>
        <end position="47"/>
    </location>
</feature>
<evidence type="ECO:0000256" key="1">
    <source>
        <dbReference type="SAM" id="MobiDB-lite"/>
    </source>
</evidence>
<proteinExistence type="predicted"/>
<dbReference type="AlphaFoldDB" id="A0A6G1FW33"/>
<evidence type="ECO:0000313" key="3">
    <source>
        <dbReference type="Proteomes" id="UP000504638"/>
    </source>
</evidence>
<feature type="compositionally biased region" description="Basic and acidic residues" evidence="1">
    <location>
        <begin position="1"/>
        <end position="12"/>
    </location>
</feature>
<organism evidence="2">
    <name type="scientific">Eremomyces bilateralis CBS 781.70</name>
    <dbReference type="NCBI Taxonomy" id="1392243"/>
    <lineage>
        <taxon>Eukaryota</taxon>
        <taxon>Fungi</taxon>
        <taxon>Dikarya</taxon>
        <taxon>Ascomycota</taxon>
        <taxon>Pezizomycotina</taxon>
        <taxon>Dothideomycetes</taxon>
        <taxon>Dothideomycetes incertae sedis</taxon>
        <taxon>Eremomycetales</taxon>
        <taxon>Eremomycetaceae</taxon>
        <taxon>Eremomyces</taxon>
    </lineage>
</organism>
<reference evidence="4" key="3">
    <citation type="submission" date="2025-04" db="UniProtKB">
        <authorList>
            <consortium name="RefSeq"/>
        </authorList>
    </citation>
    <scope>IDENTIFICATION</scope>
    <source>
        <strain evidence="4">CBS 781.70</strain>
    </source>
</reference>
<dbReference type="EMBL" id="ML975169">
    <property type="protein sequence ID" value="KAF1809983.1"/>
    <property type="molecule type" value="Genomic_DNA"/>
</dbReference>
<gene>
    <name evidence="2 4" type="ORF">P152DRAFT_476108</name>
</gene>
<keyword evidence="3" id="KW-1185">Reference proteome</keyword>
<protein>
    <submittedName>
        <fullName evidence="2 4">Uncharacterized protein</fullName>
    </submittedName>
</protein>
<sequence>MRSRRDAGRDDPEQSPTSRRQKRGREDDEDDEEEVAAGAPPSDRPIKRREHVNLLNESDRLCVACDGRYHDVRWVACDHPKPRHHVADGDTWFHQKCGLFGGQSVPKGEDNTCCCPVCTRWRERVRGWGWWERDALARKMRMARPGAVLLRGVVDEGRL</sequence>